<keyword evidence="6" id="KW-0812">Transmembrane</keyword>
<keyword evidence="3" id="KW-0328">Glycosyltransferase</keyword>
<keyword evidence="4" id="KW-0735">Signal-anchor</keyword>
<evidence type="ECO:0000256" key="1">
    <source>
        <dbReference type="ARBA" id="ARBA00004323"/>
    </source>
</evidence>
<keyword evidence="6" id="KW-1133">Transmembrane helix</keyword>
<accession>A0ABD3BF51</accession>
<dbReference type="GO" id="GO:0016757">
    <property type="term" value="F:glycosyltransferase activity"/>
    <property type="evidence" value="ECO:0007669"/>
    <property type="project" value="UniProtKB-KW"/>
</dbReference>
<evidence type="ECO:0000259" key="7">
    <source>
        <dbReference type="Pfam" id="PF03016"/>
    </source>
</evidence>
<dbReference type="PANTHER" id="PTHR11062:SF378">
    <property type="entry name" value="EXOSTOSIN GT47 DOMAIN-CONTAINING PROTEIN"/>
    <property type="match status" value="1"/>
</dbReference>
<evidence type="ECO:0000313" key="8">
    <source>
        <dbReference type="EMBL" id="KAL3615430.1"/>
    </source>
</evidence>
<comment type="similarity">
    <text evidence="2">Belongs to the glycosyltransferase 47 family.</text>
</comment>
<feature type="transmembrane region" description="Helical" evidence="6">
    <location>
        <begin position="12"/>
        <end position="34"/>
    </location>
</feature>
<protein>
    <recommendedName>
        <fullName evidence="7">Exostosin GT47 domain-containing protein</fullName>
    </recommendedName>
</protein>
<name>A0ABD3BF51_9LAMI</name>
<comment type="caution">
    <text evidence="8">The sequence shown here is derived from an EMBL/GenBank/DDBJ whole genome shotgun (WGS) entry which is preliminary data.</text>
</comment>
<reference evidence="9" key="1">
    <citation type="journal article" date="2024" name="IScience">
        <title>Strigolactones Initiate the Formation of Haustorium-like Structures in Castilleja.</title>
        <authorList>
            <person name="Buerger M."/>
            <person name="Peterson D."/>
            <person name="Chory J."/>
        </authorList>
    </citation>
    <scope>NUCLEOTIDE SEQUENCE [LARGE SCALE GENOMIC DNA]</scope>
</reference>
<evidence type="ECO:0000256" key="5">
    <source>
        <dbReference type="ARBA" id="ARBA00023034"/>
    </source>
</evidence>
<feature type="domain" description="Exostosin GT47" evidence="7">
    <location>
        <begin position="60"/>
        <end position="332"/>
    </location>
</feature>
<proteinExistence type="inferred from homology"/>
<evidence type="ECO:0000256" key="4">
    <source>
        <dbReference type="ARBA" id="ARBA00022968"/>
    </source>
</evidence>
<dbReference type="PANTHER" id="PTHR11062">
    <property type="entry name" value="EXOSTOSIN HEPARAN SULFATE GLYCOSYLTRANSFERASE -RELATED"/>
    <property type="match status" value="1"/>
</dbReference>
<dbReference type="InterPro" id="IPR040911">
    <property type="entry name" value="Exostosin_GT47"/>
</dbReference>
<dbReference type="GO" id="GO:0000139">
    <property type="term" value="C:Golgi membrane"/>
    <property type="evidence" value="ECO:0007669"/>
    <property type="project" value="UniProtKB-SubCell"/>
</dbReference>
<dbReference type="EMBL" id="JAVIJP010000100">
    <property type="protein sequence ID" value="KAL3615430.1"/>
    <property type="molecule type" value="Genomic_DNA"/>
</dbReference>
<sequence length="388" mass="44875">MPCQCLRITVKWAILVLIVIVAIFATFSHFYAVIPPDKTNNSFDVYVSDEFFQRNYAEMKRELKIYVYPSDGYDNAYAFSFNMISGYEAEDNIYRNLFNSSFVTTNPDQAQLFFIPFSFHTVREKIISNKQVTSLLGTYVEGLIHKYPYWNKTLGTNHVLFTCFAADINATRVIPLMAQNSIRIACTSNYSVGFISHKDIAIPFPVPSIQNATENRTRLAYWMGVCNCNPCKTLVKLWRADLEFDIITKSTLDERVEKYLQSSKLYSSKFCICPVGSENPNYLITMSILNGCVPVILEDHIDLPFSDVLDWHKFSVILKEVDAYRLKEIVEAKASVDYQILYTNLIKVKKHFYSPSDDESTVEYDAFHMTIYELWLRYQNQSKTGVRQ</sequence>
<gene>
    <name evidence="8" type="ORF">CASFOL_041091</name>
</gene>
<keyword evidence="6" id="KW-0472">Membrane</keyword>
<evidence type="ECO:0000256" key="2">
    <source>
        <dbReference type="ARBA" id="ARBA00010271"/>
    </source>
</evidence>
<organism evidence="8 9">
    <name type="scientific">Castilleja foliolosa</name>
    <dbReference type="NCBI Taxonomy" id="1961234"/>
    <lineage>
        <taxon>Eukaryota</taxon>
        <taxon>Viridiplantae</taxon>
        <taxon>Streptophyta</taxon>
        <taxon>Embryophyta</taxon>
        <taxon>Tracheophyta</taxon>
        <taxon>Spermatophyta</taxon>
        <taxon>Magnoliopsida</taxon>
        <taxon>eudicotyledons</taxon>
        <taxon>Gunneridae</taxon>
        <taxon>Pentapetalae</taxon>
        <taxon>asterids</taxon>
        <taxon>lamiids</taxon>
        <taxon>Lamiales</taxon>
        <taxon>Orobanchaceae</taxon>
        <taxon>Pedicularideae</taxon>
        <taxon>Castillejinae</taxon>
        <taxon>Castilleja</taxon>
    </lineage>
</organism>
<evidence type="ECO:0000256" key="3">
    <source>
        <dbReference type="ARBA" id="ARBA00022676"/>
    </source>
</evidence>
<evidence type="ECO:0000313" key="9">
    <source>
        <dbReference type="Proteomes" id="UP001632038"/>
    </source>
</evidence>
<dbReference type="Proteomes" id="UP001632038">
    <property type="component" value="Unassembled WGS sequence"/>
</dbReference>
<dbReference type="AlphaFoldDB" id="A0ABD3BF51"/>
<comment type="subcellular location">
    <subcellularLocation>
        <location evidence="1">Golgi apparatus membrane</location>
        <topology evidence="1">Single-pass type II membrane protein</topology>
    </subcellularLocation>
</comment>
<dbReference type="Pfam" id="PF03016">
    <property type="entry name" value="Exostosin_GT47"/>
    <property type="match status" value="1"/>
</dbReference>
<dbReference type="InterPro" id="IPR004263">
    <property type="entry name" value="Exostosin"/>
</dbReference>
<keyword evidence="5" id="KW-0333">Golgi apparatus</keyword>
<keyword evidence="9" id="KW-1185">Reference proteome</keyword>
<keyword evidence="3" id="KW-0808">Transferase</keyword>
<evidence type="ECO:0000256" key="6">
    <source>
        <dbReference type="SAM" id="Phobius"/>
    </source>
</evidence>